<organism evidence="1 2">
    <name type="scientific">Panagrolaimus davidi</name>
    <dbReference type="NCBI Taxonomy" id="227884"/>
    <lineage>
        <taxon>Eukaryota</taxon>
        <taxon>Metazoa</taxon>
        <taxon>Ecdysozoa</taxon>
        <taxon>Nematoda</taxon>
        <taxon>Chromadorea</taxon>
        <taxon>Rhabditida</taxon>
        <taxon>Tylenchina</taxon>
        <taxon>Panagrolaimomorpha</taxon>
        <taxon>Panagrolaimoidea</taxon>
        <taxon>Panagrolaimidae</taxon>
        <taxon>Panagrolaimus</taxon>
    </lineage>
</organism>
<reference evidence="2" key="1">
    <citation type="submission" date="2022-11" db="UniProtKB">
        <authorList>
            <consortium name="WormBaseParasite"/>
        </authorList>
    </citation>
    <scope>IDENTIFICATION</scope>
</reference>
<accession>A0A914PC47</accession>
<evidence type="ECO:0000313" key="2">
    <source>
        <dbReference type="WBParaSite" id="PDA_v2.g15727.t1"/>
    </source>
</evidence>
<proteinExistence type="predicted"/>
<dbReference type="AlphaFoldDB" id="A0A914PC47"/>
<sequence length="129" mass="15163">MKECKCEIFRDENGDIEYKCLKDFNVQIYSYRKTGKIQITFPDEIILTTYQSKKLDIIRGKTNEKSIILRSLKNGDNGKVTICVYINDSNNSMKIQICPEHQSFFVEHLFEKKRTRCTTSGILCEHLRK</sequence>
<keyword evidence="1" id="KW-1185">Reference proteome</keyword>
<protein>
    <submittedName>
        <fullName evidence="2">Uncharacterized protein</fullName>
    </submittedName>
</protein>
<dbReference type="Proteomes" id="UP000887578">
    <property type="component" value="Unplaced"/>
</dbReference>
<dbReference type="WBParaSite" id="PDA_v2.g15727.t1">
    <property type="protein sequence ID" value="PDA_v2.g15727.t1"/>
    <property type="gene ID" value="PDA_v2.g15727"/>
</dbReference>
<evidence type="ECO:0000313" key="1">
    <source>
        <dbReference type="Proteomes" id="UP000887578"/>
    </source>
</evidence>
<name>A0A914PC47_9BILA</name>